<keyword evidence="4" id="KW-1185">Reference proteome</keyword>
<proteinExistence type="predicted"/>
<dbReference type="Proteomes" id="UP001321018">
    <property type="component" value="Unassembled WGS sequence"/>
</dbReference>
<dbReference type="EMBL" id="JAOPKA010000005">
    <property type="protein sequence ID" value="MCU4741885.1"/>
    <property type="molecule type" value="Genomic_DNA"/>
</dbReference>
<gene>
    <name evidence="3" type="ORF">OB955_20950</name>
    <name evidence="2" type="ORF">OB960_10800</name>
</gene>
<reference evidence="2 4" key="1">
    <citation type="submission" date="2022-09" db="EMBL/GenBank/DDBJ databases">
        <title>Enrichment on poylsaccharides allowed isolation of novel metabolic and taxonomic groups of Haloarchaea.</title>
        <authorList>
            <person name="Sorokin D.Y."/>
            <person name="Elcheninov A.G."/>
            <person name="Khizhniak T.V."/>
            <person name="Kolganova T.V."/>
            <person name="Kublanov I.V."/>
        </authorList>
    </citation>
    <scope>NUCLEOTIDE SEQUENCE</scope>
    <source>
        <strain evidence="3 4">AArc-m2/3/4</strain>
        <strain evidence="2">AArc-xg1-1</strain>
    </source>
</reference>
<dbReference type="RefSeq" id="WP_338003712.1">
    <property type="nucleotide sequence ID" value="NZ_JAOPKA010000005.1"/>
</dbReference>
<feature type="transmembrane region" description="Helical" evidence="1">
    <location>
        <begin position="6"/>
        <end position="27"/>
    </location>
</feature>
<feature type="transmembrane region" description="Helical" evidence="1">
    <location>
        <begin position="39"/>
        <end position="60"/>
    </location>
</feature>
<organism evidence="2 5">
    <name type="scientific">Natronoglomus mannanivorans</name>
    <dbReference type="NCBI Taxonomy" id="2979990"/>
    <lineage>
        <taxon>Archaea</taxon>
        <taxon>Methanobacteriati</taxon>
        <taxon>Methanobacteriota</taxon>
        <taxon>Stenosarchaea group</taxon>
        <taxon>Halobacteria</taxon>
        <taxon>Halobacteriales</taxon>
        <taxon>Natrialbaceae</taxon>
        <taxon>Natronoglomus</taxon>
    </lineage>
</organism>
<comment type="caution">
    <text evidence="2">The sequence shown here is derived from an EMBL/GenBank/DDBJ whole genome shotgun (WGS) entry which is preliminary data.</text>
</comment>
<evidence type="ECO:0000313" key="2">
    <source>
        <dbReference type="EMBL" id="MCU4741885.1"/>
    </source>
</evidence>
<feature type="transmembrane region" description="Helical" evidence="1">
    <location>
        <begin position="72"/>
        <end position="92"/>
    </location>
</feature>
<evidence type="ECO:0000313" key="5">
    <source>
        <dbReference type="Proteomes" id="UP001321018"/>
    </source>
</evidence>
<keyword evidence="1" id="KW-0812">Transmembrane</keyword>
<name>A0AAP2YYY5_9EURY</name>
<evidence type="ECO:0000313" key="4">
    <source>
        <dbReference type="Proteomes" id="UP001320972"/>
    </source>
</evidence>
<accession>A0AAP2YYY5</accession>
<protein>
    <submittedName>
        <fullName evidence="2">Uncharacterized protein</fullName>
    </submittedName>
</protein>
<dbReference type="EMBL" id="JAOPKB010000016">
    <property type="protein sequence ID" value="MCU4975172.1"/>
    <property type="molecule type" value="Genomic_DNA"/>
</dbReference>
<keyword evidence="1" id="KW-0472">Membrane</keyword>
<feature type="transmembrane region" description="Helical" evidence="1">
    <location>
        <begin position="104"/>
        <end position="126"/>
    </location>
</feature>
<evidence type="ECO:0000313" key="3">
    <source>
        <dbReference type="EMBL" id="MCU4975172.1"/>
    </source>
</evidence>
<sequence length="131" mass="14417">MVDVDNSVVLTLFVVTVLAYGLASLVPRVDAMERSYRKFVSLTTLGLSYLVLLVLLLTIVVEIPESDPIGSVLAMAVAAFVLFGLSLLYDVFDDWIRMFGDPEYNTWVEASLVLAVLVFLVSIFLVGPQIN</sequence>
<evidence type="ECO:0000256" key="1">
    <source>
        <dbReference type="SAM" id="Phobius"/>
    </source>
</evidence>
<dbReference type="Proteomes" id="UP001320972">
    <property type="component" value="Unassembled WGS sequence"/>
</dbReference>
<keyword evidence="1" id="KW-1133">Transmembrane helix</keyword>
<dbReference type="AlphaFoldDB" id="A0AAP2YYY5"/>